<proteinExistence type="predicted"/>
<gene>
    <name evidence="3" type="ORF">EDD38_2952</name>
    <name evidence="2" type="ORF">EDD39_2464</name>
</gene>
<evidence type="ECO:0000313" key="4">
    <source>
        <dbReference type="Proteomes" id="UP000266906"/>
    </source>
</evidence>
<feature type="compositionally biased region" description="Acidic residues" evidence="1">
    <location>
        <begin position="50"/>
        <end position="61"/>
    </location>
</feature>
<feature type="compositionally biased region" description="Basic and acidic residues" evidence="1">
    <location>
        <begin position="1"/>
        <end position="16"/>
    </location>
</feature>
<accession>A0A8G1UJR8</accession>
<dbReference type="EMBL" id="RKQG01000001">
    <property type="protein sequence ID" value="RPE34628.1"/>
    <property type="molecule type" value="Genomic_DNA"/>
</dbReference>
<evidence type="ECO:0000313" key="2">
    <source>
        <dbReference type="EMBL" id="ROR44279.1"/>
    </source>
</evidence>
<evidence type="ECO:0000256" key="1">
    <source>
        <dbReference type="SAM" id="MobiDB-lite"/>
    </source>
</evidence>
<comment type="caution">
    <text evidence="3">The sequence shown here is derived from an EMBL/GenBank/DDBJ whole genome shotgun (WGS) entry which is preliminary data.</text>
</comment>
<dbReference type="EMBL" id="RJVJ01000001">
    <property type="protein sequence ID" value="ROR44279.1"/>
    <property type="molecule type" value="Genomic_DNA"/>
</dbReference>
<dbReference type="RefSeq" id="WP_123555538.1">
    <property type="nucleotide sequence ID" value="NZ_RJVJ01000001.1"/>
</dbReference>
<feature type="compositionally biased region" description="Basic and acidic residues" evidence="1">
    <location>
        <begin position="27"/>
        <end position="40"/>
    </location>
</feature>
<reference evidence="4 5" key="1">
    <citation type="submission" date="2018-11" db="EMBL/GenBank/DDBJ databases">
        <title>Sequencing the genomes of 1000 actinobacteria strains.</title>
        <authorList>
            <person name="Klenk H.-P."/>
        </authorList>
    </citation>
    <scope>NUCLEOTIDE SEQUENCE [LARGE SCALE GENOMIC DNA]</scope>
    <source>
        <strain evidence="2 5">DSM 44780</strain>
        <strain evidence="3 4">DSM 44781</strain>
    </source>
</reference>
<keyword evidence="4" id="KW-1185">Reference proteome</keyword>
<protein>
    <submittedName>
        <fullName evidence="3">Uncharacterized protein</fullName>
    </submittedName>
</protein>
<dbReference type="Proteomes" id="UP000266906">
    <property type="component" value="Unassembled WGS sequence"/>
</dbReference>
<feature type="region of interest" description="Disordered" evidence="1">
    <location>
        <begin position="1"/>
        <end position="61"/>
    </location>
</feature>
<evidence type="ECO:0000313" key="5">
    <source>
        <dbReference type="Proteomes" id="UP000267408"/>
    </source>
</evidence>
<organism evidence="3 4">
    <name type="scientific">Kitasatospora cineracea</name>
    <dbReference type="NCBI Taxonomy" id="88074"/>
    <lineage>
        <taxon>Bacteria</taxon>
        <taxon>Bacillati</taxon>
        <taxon>Actinomycetota</taxon>
        <taxon>Actinomycetes</taxon>
        <taxon>Kitasatosporales</taxon>
        <taxon>Streptomycetaceae</taxon>
        <taxon>Kitasatospora</taxon>
    </lineage>
</organism>
<evidence type="ECO:0000313" key="3">
    <source>
        <dbReference type="EMBL" id="RPE34628.1"/>
    </source>
</evidence>
<sequence length="61" mass="6534">MGLSDQFKDKAKDLTDQAKSALGDQGSKTEEAEQKAREQAEGMMPGGQESADDQQQEGESS</sequence>
<dbReference type="AlphaFoldDB" id="A0A3N4RMH4"/>
<accession>A0A3N4RMH4</accession>
<dbReference type="Proteomes" id="UP000267408">
    <property type="component" value="Unassembled WGS sequence"/>
</dbReference>
<name>A0A3N4RMH4_9ACTN</name>